<proteinExistence type="predicted"/>
<accession>A0AAN6E633</accession>
<organism evidence="2 3">
    <name type="scientific">Exophiala viscosa</name>
    <dbReference type="NCBI Taxonomy" id="2486360"/>
    <lineage>
        <taxon>Eukaryota</taxon>
        <taxon>Fungi</taxon>
        <taxon>Dikarya</taxon>
        <taxon>Ascomycota</taxon>
        <taxon>Pezizomycotina</taxon>
        <taxon>Eurotiomycetes</taxon>
        <taxon>Chaetothyriomycetidae</taxon>
        <taxon>Chaetothyriales</taxon>
        <taxon>Herpotrichiellaceae</taxon>
        <taxon>Exophiala</taxon>
    </lineage>
</organism>
<evidence type="ECO:0000256" key="1">
    <source>
        <dbReference type="SAM" id="MobiDB-lite"/>
    </source>
</evidence>
<evidence type="ECO:0000313" key="3">
    <source>
        <dbReference type="Proteomes" id="UP001203852"/>
    </source>
</evidence>
<dbReference type="EMBL" id="MU404350">
    <property type="protein sequence ID" value="KAI1617764.1"/>
    <property type="molecule type" value="Genomic_DNA"/>
</dbReference>
<sequence>MALYRLSRRCFPIPCIRTLFRPTWCQVIFAIQPTQCVKSADRVRRRASQLFSAVRMARAAGSKVRFARSTDIQAAVLSGHTSHGIIHPPKAGPSKANSPEDEREVTDRCHREEKRTFHGWLTITVQATLEPPEAWKEPANRTVHFFWNFLFDNKIHAMTVIWPAL</sequence>
<reference evidence="2" key="1">
    <citation type="journal article" date="2022" name="bioRxiv">
        <title>Deciphering the potential niche of two novel black yeast fungi from a biological soil crust based on their genomes, phenotypes, and melanin regulation.</title>
        <authorList>
            <consortium name="DOE Joint Genome Institute"/>
            <person name="Carr E.C."/>
            <person name="Barton Q."/>
            <person name="Grambo S."/>
            <person name="Sullivan M."/>
            <person name="Renfro C.M."/>
            <person name="Kuo A."/>
            <person name="Pangilinan J."/>
            <person name="Lipzen A."/>
            <person name="Keymanesh K."/>
            <person name="Savage E."/>
            <person name="Barry K."/>
            <person name="Grigoriev I.V."/>
            <person name="Riekhof W.R."/>
            <person name="Harris S.S."/>
        </authorList>
    </citation>
    <scope>NUCLEOTIDE SEQUENCE</scope>
    <source>
        <strain evidence="2">JF 03-4F</strain>
    </source>
</reference>
<name>A0AAN6E633_9EURO</name>
<dbReference type="AlphaFoldDB" id="A0AAN6E633"/>
<keyword evidence="3" id="KW-1185">Reference proteome</keyword>
<protein>
    <submittedName>
        <fullName evidence="2">Uncharacterized protein</fullName>
    </submittedName>
</protein>
<gene>
    <name evidence="2" type="ORF">EDD36DRAFT_11538</name>
</gene>
<feature type="region of interest" description="Disordered" evidence="1">
    <location>
        <begin position="81"/>
        <end position="102"/>
    </location>
</feature>
<comment type="caution">
    <text evidence="2">The sequence shown here is derived from an EMBL/GenBank/DDBJ whole genome shotgun (WGS) entry which is preliminary data.</text>
</comment>
<dbReference type="Proteomes" id="UP001203852">
    <property type="component" value="Unassembled WGS sequence"/>
</dbReference>
<evidence type="ECO:0000313" key="2">
    <source>
        <dbReference type="EMBL" id="KAI1617764.1"/>
    </source>
</evidence>